<comment type="caution">
    <text evidence="2">The sequence shown here is derived from an EMBL/GenBank/DDBJ whole genome shotgun (WGS) entry which is preliminary data.</text>
</comment>
<organism evidence="2 3">
    <name type="scientific">Coemansia brasiliensis</name>
    <dbReference type="NCBI Taxonomy" id="2650707"/>
    <lineage>
        <taxon>Eukaryota</taxon>
        <taxon>Fungi</taxon>
        <taxon>Fungi incertae sedis</taxon>
        <taxon>Zoopagomycota</taxon>
        <taxon>Kickxellomycotina</taxon>
        <taxon>Kickxellomycetes</taxon>
        <taxon>Kickxellales</taxon>
        <taxon>Kickxellaceae</taxon>
        <taxon>Coemansia</taxon>
    </lineage>
</organism>
<dbReference type="PANTHER" id="PTHR22876">
    <property type="entry name" value="ZGC:101016"/>
    <property type="match status" value="1"/>
</dbReference>
<protein>
    <submittedName>
        <fullName evidence="2">Uncharacterized protein</fullName>
    </submittedName>
</protein>
<dbReference type="AlphaFoldDB" id="A0A9W8ICI8"/>
<dbReference type="PANTHER" id="PTHR22876:SF5">
    <property type="entry name" value="CHROMOSOME 9 OPEN READING FRAME 85"/>
    <property type="match status" value="1"/>
</dbReference>
<accession>A0A9W8ICI8</accession>
<dbReference type="EMBL" id="JANBUW010000483">
    <property type="protein sequence ID" value="KAJ2846667.1"/>
    <property type="molecule type" value="Genomic_DNA"/>
</dbReference>
<evidence type="ECO:0000256" key="1">
    <source>
        <dbReference type="SAM" id="MobiDB-lite"/>
    </source>
</evidence>
<dbReference type="InterPro" id="IPR019351">
    <property type="entry name" value="DUF2039"/>
</dbReference>
<gene>
    <name evidence="2" type="ORF">IWW36_004239</name>
</gene>
<feature type="compositionally biased region" description="Acidic residues" evidence="1">
    <location>
        <begin position="155"/>
        <end position="171"/>
    </location>
</feature>
<reference evidence="2" key="1">
    <citation type="submission" date="2022-07" db="EMBL/GenBank/DDBJ databases">
        <title>Phylogenomic reconstructions and comparative analyses of Kickxellomycotina fungi.</title>
        <authorList>
            <person name="Reynolds N.K."/>
            <person name="Stajich J.E."/>
            <person name="Barry K."/>
            <person name="Grigoriev I.V."/>
            <person name="Crous P."/>
            <person name="Smith M.E."/>
        </authorList>
    </citation>
    <scope>NUCLEOTIDE SEQUENCE</scope>
    <source>
        <strain evidence="2">NRRL 1566</strain>
    </source>
</reference>
<proteinExistence type="predicted"/>
<dbReference type="Pfam" id="PF10217">
    <property type="entry name" value="DUF2039"/>
    <property type="match status" value="1"/>
</dbReference>
<evidence type="ECO:0000313" key="2">
    <source>
        <dbReference type="EMBL" id="KAJ2846667.1"/>
    </source>
</evidence>
<feature type="region of interest" description="Disordered" evidence="1">
    <location>
        <begin position="143"/>
        <end position="171"/>
    </location>
</feature>
<dbReference type="Proteomes" id="UP001139887">
    <property type="component" value="Unassembled WGS sequence"/>
</dbReference>
<dbReference type="OrthoDB" id="250548at2759"/>
<keyword evidence="3" id="KW-1185">Reference proteome</keyword>
<sequence>MPEKVSTRGSGAKKGAPKYQNKFAYSHNKGSKKTQKILSLPIDGLCRRCTDQIEWRKQYRKYKPLTVPKKCVGCQLKKVKKAYHVLCDDCAASKGVCAKCQENAHIVENTSKTSQDVAEEEQLVRQKLAGLRERERRSYLRKMERGEIAASELPDAADSDFSDSDQSQDEE</sequence>
<feature type="region of interest" description="Disordered" evidence="1">
    <location>
        <begin position="1"/>
        <end position="32"/>
    </location>
</feature>
<evidence type="ECO:0000313" key="3">
    <source>
        <dbReference type="Proteomes" id="UP001139887"/>
    </source>
</evidence>
<name>A0A9W8ICI8_9FUNG</name>